<evidence type="ECO:0000313" key="6">
    <source>
        <dbReference type="EMBL" id="KAK1368656.1"/>
    </source>
</evidence>
<dbReference type="Pfam" id="PF00335">
    <property type="entry name" value="Tetraspanin"/>
    <property type="match status" value="1"/>
</dbReference>
<sequence>MEKTIKSYLQLSLKLFNSIAGLAGIAMIMYGLWLIRVWQSDMKGSSSDNQASFPWFIHAFIGLGISLCAVTCLGHFAAHTAYSHFLSCYICVMSLLLLVETLMMAHIFLSSEWEKEDLPEDPTGGFDDFKHYVESELNMGKWLSVLIVFAQGVSILLATVMKTLKTDLGMLYECEDESVPYLPPYTSVHQLPSIIGGTYFAFADYV</sequence>
<keyword evidence="4 5" id="KW-0472">Membrane</keyword>
<keyword evidence="3 5" id="KW-1133">Transmembrane helix</keyword>
<proteinExistence type="predicted"/>
<evidence type="ECO:0000256" key="1">
    <source>
        <dbReference type="ARBA" id="ARBA00004141"/>
    </source>
</evidence>
<feature type="transmembrane region" description="Helical" evidence="5">
    <location>
        <begin position="142"/>
        <end position="161"/>
    </location>
</feature>
<dbReference type="Proteomes" id="UP001237642">
    <property type="component" value="Unassembled WGS sequence"/>
</dbReference>
<protein>
    <submittedName>
        <fullName evidence="6">Tetraspanin/Peripherin</fullName>
    </submittedName>
</protein>
<gene>
    <name evidence="6" type="ORF">POM88_034748</name>
</gene>
<reference evidence="6" key="1">
    <citation type="submission" date="2023-02" db="EMBL/GenBank/DDBJ databases">
        <title>Genome of toxic invasive species Heracleum sosnowskyi carries increased number of genes despite the absence of recent whole-genome duplications.</title>
        <authorList>
            <person name="Schelkunov M."/>
            <person name="Shtratnikova V."/>
            <person name="Makarenko M."/>
            <person name="Klepikova A."/>
            <person name="Omelchenko D."/>
            <person name="Novikova G."/>
            <person name="Obukhova E."/>
            <person name="Bogdanov V."/>
            <person name="Penin A."/>
            <person name="Logacheva M."/>
        </authorList>
    </citation>
    <scope>NUCLEOTIDE SEQUENCE</scope>
    <source>
        <strain evidence="6">Hsosn_3</strain>
        <tissue evidence="6">Leaf</tissue>
    </source>
</reference>
<name>A0AAD8MCL4_9APIA</name>
<comment type="caution">
    <text evidence="6">The sequence shown here is derived from an EMBL/GenBank/DDBJ whole genome shotgun (WGS) entry which is preliminary data.</text>
</comment>
<evidence type="ECO:0000256" key="5">
    <source>
        <dbReference type="SAM" id="Phobius"/>
    </source>
</evidence>
<keyword evidence="7" id="KW-1185">Reference proteome</keyword>
<feature type="transmembrane region" description="Helical" evidence="5">
    <location>
        <begin position="55"/>
        <end position="78"/>
    </location>
</feature>
<keyword evidence="2 5" id="KW-0812">Transmembrane</keyword>
<accession>A0AAD8MCL4</accession>
<dbReference type="AlphaFoldDB" id="A0AAD8MCL4"/>
<reference evidence="6" key="2">
    <citation type="submission" date="2023-05" db="EMBL/GenBank/DDBJ databases">
        <authorList>
            <person name="Schelkunov M.I."/>
        </authorList>
    </citation>
    <scope>NUCLEOTIDE SEQUENCE</scope>
    <source>
        <strain evidence="6">Hsosn_3</strain>
        <tissue evidence="6">Leaf</tissue>
    </source>
</reference>
<evidence type="ECO:0000256" key="3">
    <source>
        <dbReference type="ARBA" id="ARBA00022989"/>
    </source>
</evidence>
<evidence type="ECO:0000256" key="2">
    <source>
        <dbReference type="ARBA" id="ARBA00022692"/>
    </source>
</evidence>
<feature type="transmembrane region" description="Helical" evidence="5">
    <location>
        <begin position="12"/>
        <end position="35"/>
    </location>
</feature>
<dbReference type="EMBL" id="JAUIZM010000008">
    <property type="protein sequence ID" value="KAK1368656.1"/>
    <property type="molecule type" value="Genomic_DNA"/>
</dbReference>
<organism evidence="6 7">
    <name type="scientific">Heracleum sosnowskyi</name>
    <dbReference type="NCBI Taxonomy" id="360622"/>
    <lineage>
        <taxon>Eukaryota</taxon>
        <taxon>Viridiplantae</taxon>
        <taxon>Streptophyta</taxon>
        <taxon>Embryophyta</taxon>
        <taxon>Tracheophyta</taxon>
        <taxon>Spermatophyta</taxon>
        <taxon>Magnoliopsida</taxon>
        <taxon>eudicotyledons</taxon>
        <taxon>Gunneridae</taxon>
        <taxon>Pentapetalae</taxon>
        <taxon>asterids</taxon>
        <taxon>campanulids</taxon>
        <taxon>Apiales</taxon>
        <taxon>Apiaceae</taxon>
        <taxon>Apioideae</taxon>
        <taxon>apioid superclade</taxon>
        <taxon>Tordylieae</taxon>
        <taxon>Tordyliinae</taxon>
        <taxon>Heracleum</taxon>
    </lineage>
</organism>
<evidence type="ECO:0000313" key="7">
    <source>
        <dbReference type="Proteomes" id="UP001237642"/>
    </source>
</evidence>
<feature type="transmembrane region" description="Helical" evidence="5">
    <location>
        <begin position="85"/>
        <end position="109"/>
    </location>
</feature>
<dbReference type="GO" id="GO:0016020">
    <property type="term" value="C:membrane"/>
    <property type="evidence" value="ECO:0007669"/>
    <property type="project" value="UniProtKB-SubCell"/>
</dbReference>
<dbReference type="InterPro" id="IPR018499">
    <property type="entry name" value="Tetraspanin/Peripherin"/>
</dbReference>
<evidence type="ECO:0000256" key="4">
    <source>
        <dbReference type="ARBA" id="ARBA00023136"/>
    </source>
</evidence>
<comment type="subcellular location">
    <subcellularLocation>
        <location evidence="1">Membrane</location>
        <topology evidence="1">Multi-pass membrane protein</topology>
    </subcellularLocation>
</comment>